<dbReference type="EMBL" id="LSYV01000062">
    <property type="protein sequence ID" value="KXZ44907.1"/>
    <property type="molecule type" value="Genomic_DNA"/>
</dbReference>
<dbReference type="InterPro" id="IPR000182">
    <property type="entry name" value="GNAT_dom"/>
</dbReference>
<evidence type="ECO:0000259" key="4">
    <source>
        <dbReference type="PROSITE" id="PS51186"/>
    </source>
</evidence>
<dbReference type="AlphaFoldDB" id="A0A150G4X8"/>
<sequence>MIKERTTGSSEYGFKAVDVDLTWDELSRPNYLALGAFAEQDGARVPVAFLVGEICAAEGGAPAPAAAAAAQGAAAATTSGCGGGASAAAPLRVGREELRAAMSAAGCRRRGDLAVAVWYVGVSYEYRRQGLGSGLLDLAREVGTEAGCKAMWLHVADYNPNAIAFYTSYGFSCSPEVYKQGDRGRHLLMHMALEQRAGQQEAEATGAAHSGAVRAVGEAGPDPPHSADAGR</sequence>
<gene>
    <name evidence="5" type="ORF">GPECTOR_61g860</name>
</gene>
<dbReference type="Proteomes" id="UP000075714">
    <property type="component" value="Unassembled WGS sequence"/>
</dbReference>
<proteinExistence type="predicted"/>
<dbReference type="PANTHER" id="PTHR43420">
    <property type="entry name" value="ACETYLTRANSFERASE"/>
    <property type="match status" value="1"/>
</dbReference>
<evidence type="ECO:0000256" key="2">
    <source>
        <dbReference type="ARBA" id="ARBA00023315"/>
    </source>
</evidence>
<dbReference type="Gene3D" id="3.40.630.30">
    <property type="match status" value="1"/>
</dbReference>
<dbReference type="PROSITE" id="PS51186">
    <property type="entry name" value="GNAT"/>
    <property type="match status" value="1"/>
</dbReference>
<dbReference type="CDD" id="cd04301">
    <property type="entry name" value="NAT_SF"/>
    <property type="match status" value="1"/>
</dbReference>
<dbReference type="PANTHER" id="PTHR43420:SF12">
    <property type="entry name" value="N-ACETYLTRANSFERASE DOMAIN-CONTAINING PROTEIN"/>
    <property type="match status" value="1"/>
</dbReference>
<organism evidence="5 6">
    <name type="scientific">Gonium pectorale</name>
    <name type="common">Green alga</name>
    <dbReference type="NCBI Taxonomy" id="33097"/>
    <lineage>
        <taxon>Eukaryota</taxon>
        <taxon>Viridiplantae</taxon>
        <taxon>Chlorophyta</taxon>
        <taxon>core chlorophytes</taxon>
        <taxon>Chlorophyceae</taxon>
        <taxon>CS clade</taxon>
        <taxon>Chlamydomonadales</taxon>
        <taxon>Volvocaceae</taxon>
        <taxon>Gonium</taxon>
    </lineage>
</organism>
<feature type="domain" description="N-acetyltransferase" evidence="4">
    <location>
        <begin position="105"/>
        <end position="194"/>
    </location>
</feature>
<dbReference type="SUPFAM" id="SSF55729">
    <property type="entry name" value="Acyl-CoA N-acyltransferases (Nat)"/>
    <property type="match status" value="1"/>
</dbReference>
<dbReference type="Pfam" id="PF00583">
    <property type="entry name" value="Acetyltransf_1"/>
    <property type="match status" value="1"/>
</dbReference>
<name>A0A150G4X8_GONPE</name>
<keyword evidence="2" id="KW-0012">Acyltransferase</keyword>
<accession>A0A150G4X8</accession>
<evidence type="ECO:0000256" key="1">
    <source>
        <dbReference type="ARBA" id="ARBA00022679"/>
    </source>
</evidence>
<feature type="region of interest" description="Disordered" evidence="3">
    <location>
        <begin position="198"/>
        <end position="231"/>
    </location>
</feature>
<evidence type="ECO:0000313" key="6">
    <source>
        <dbReference type="Proteomes" id="UP000075714"/>
    </source>
</evidence>
<dbReference type="OrthoDB" id="41532at2759"/>
<keyword evidence="1" id="KW-0808">Transferase</keyword>
<reference evidence="6" key="1">
    <citation type="journal article" date="2016" name="Nat. Commun.">
        <title>The Gonium pectorale genome demonstrates co-option of cell cycle regulation during the evolution of multicellularity.</title>
        <authorList>
            <person name="Hanschen E.R."/>
            <person name="Marriage T.N."/>
            <person name="Ferris P.J."/>
            <person name="Hamaji T."/>
            <person name="Toyoda A."/>
            <person name="Fujiyama A."/>
            <person name="Neme R."/>
            <person name="Noguchi H."/>
            <person name="Minakuchi Y."/>
            <person name="Suzuki M."/>
            <person name="Kawai-Toyooka H."/>
            <person name="Smith D.R."/>
            <person name="Sparks H."/>
            <person name="Anderson J."/>
            <person name="Bakaric R."/>
            <person name="Luria V."/>
            <person name="Karger A."/>
            <person name="Kirschner M.W."/>
            <person name="Durand P.M."/>
            <person name="Michod R.E."/>
            <person name="Nozaki H."/>
            <person name="Olson B.J."/>
        </authorList>
    </citation>
    <scope>NUCLEOTIDE SEQUENCE [LARGE SCALE GENOMIC DNA]</scope>
    <source>
        <strain evidence="6">NIES-2863</strain>
    </source>
</reference>
<dbReference type="InterPro" id="IPR016181">
    <property type="entry name" value="Acyl_CoA_acyltransferase"/>
</dbReference>
<evidence type="ECO:0000313" key="5">
    <source>
        <dbReference type="EMBL" id="KXZ44907.1"/>
    </source>
</evidence>
<dbReference type="GO" id="GO:0016747">
    <property type="term" value="F:acyltransferase activity, transferring groups other than amino-acyl groups"/>
    <property type="evidence" value="ECO:0007669"/>
    <property type="project" value="InterPro"/>
</dbReference>
<dbReference type="STRING" id="33097.A0A150G4X8"/>
<feature type="compositionally biased region" description="Low complexity" evidence="3">
    <location>
        <begin position="198"/>
        <end position="208"/>
    </location>
</feature>
<comment type="caution">
    <text evidence="5">The sequence shown here is derived from an EMBL/GenBank/DDBJ whole genome shotgun (WGS) entry which is preliminary data.</text>
</comment>
<protein>
    <recommendedName>
        <fullName evidence="4">N-acetyltransferase domain-containing protein</fullName>
    </recommendedName>
</protein>
<keyword evidence="6" id="KW-1185">Reference proteome</keyword>
<dbReference type="InterPro" id="IPR050680">
    <property type="entry name" value="YpeA/RimI_acetyltransf"/>
</dbReference>
<evidence type="ECO:0000256" key="3">
    <source>
        <dbReference type="SAM" id="MobiDB-lite"/>
    </source>
</evidence>